<organism evidence="2 3">
    <name type="scientific">Penicillium daleae</name>
    <dbReference type="NCBI Taxonomy" id="63821"/>
    <lineage>
        <taxon>Eukaryota</taxon>
        <taxon>Fungi</taxon>
        <taxon>Dikarya</taxon>
        <taxon>Ascomycota</taxon>
        <taxon>Pezizomycotina</taxon>
        <taxon>Eurotiomycetes</taxon>
        <taxon>Eurotiomycetidae</taxon>
        <taxon>Eurotiales</taxon>
        <taxon>Aspergillaceae</taxon>
        <taxon>Penicillium</taxon>
    </lineage>
</organism>
<evidence type="ECO:0000256" key="1">
    <source>
        <dbReference type="SAM" id="MobiDB-lite"/>
    </source>
</evidence>
<dbReference type="GeneID" id="81600096"/>
<dbReference type="RefSeq" id="XP_056765557.1">
    <property type="nucleotide sequence ID" value="XM_056909853.1"/>
</dbReference>
<accession>A0AAD6C5I1</accession>
<evidence type="ECO:0000313" key="3">
    <source>
        <dbReference type="Proteomes" id="UP001213681"/>
    </source>
</evidence>
<comment type="caution">
    <text evidence="2">The sequence shown here is derived from an EMBL/GenBank/DDBJ whole genome shotgun (WGS) entry which is preliminary data.</text>
</comment>
<dbReference type="AlphaFoldDB" id="A0AAD6C5I1"/>
<feature type="region of interest" description="Disordered" evidence="1">
    <location>
        <begin position="15"/>
        <end position="36"/>
    </location>
</feature>
<proteinExistence type="predicted"/>
<reference evidence="2" key="2">
    <citation type="journal article" date="2023" name="IMA Fungus">
        <title>Comparative genomic study of the Penicillium genus elucidates a diverse pangenome and 15 lateral gene transfer events.</title>
        <authorList>
            <person name="Petersen C."/>
            <person name="Sorensen T."/>
            <person name="Nielsen M.R."/>
            <person name="Sondergaard T.E."/>
            <person name="Sorensen J.L."/>
            <person name="Fitzpatrick D.A."/>
            <person name="Frisvad J.C."/>
            <person name="Nielsen K.L."/>
        </authorList>
    </citation>
    <scope>NUCLEOTIDE SEQUENCE</scope>
    <source>
        <strain evidence="2">IBT 16125</strain>
    </source>
</reference>
<dbReference type="EMBL" id="JAPVEA010000006">
    <property type="protein sequence ID" value="KAJ5450022.1"/>
    <property type="molecule type" value="Genomic_DNA"/>
</dbReference>
<name>A0AAD6C5I1_9EURO</name>
<sequence length="68" mass="7357">MVHLFFSRLKVACATRHGKSHDKTHQSSPQPVLRTKSDKAAKKIFITLSAAGAAHITQNPANTAPSLH</sequence>
<dbReference type="Proteomes" id="UP001213681">
    <property type="component" value="Unassembled WGS sequence"/>
</dbReference>
<gene>
    <name evidence="2" type="ORF">N7458_006471</name>
</gene>
<keyword evidence="3" id="KW-1185">Reference proteome</keyword>
<protein>
    <submittedName>
        <fullName evidence="2">Uncharacterized protein</fullName>
    </submittedName>
</protein>
<reference evidence="2" key="1">
    <citation type="submission" date="2022-12" db="EMBL/GenBank/DDBJ databases">
        <authorList>
            <person name="Petersen C."/>
        </authorList>
    </citation>
    <scope>NUCLEOTIDE SEQUENCE</scope>
    <source>
        <strain evidence="2">IBT 16125</strain>
    </source>
</reference>
<evidence type="ECO:0000313" key="2">
    <source>
        <dbReference type="EMBL" id="KAJ5450022.1"/>
    </source>
</evidence>